<dbReference type="PANTHER" id="PTHR43229:SF2">
    <property type="entry name" value="NODULATION PROTEIN J"/>
    <property type="match status" value="1"/>
</dbReference>
<sequence length="288" mass="31521">MFALVQRNIKIYFSNIPGVIMSCFGALISFFIYVGFLQKNLESSWPQIANVKQMLDLWMMAGIVAIAGITTSFQALGQLVKDRETRTADDMCLTDLSLSEQNLAYVLSSSIISFLMQIITFVVMDVYFTAVDKINISLENSLLALIFMALGAVGATLLNEIIVLFIHSSTTFSRLSAVIGAIAGFAVATYLPYGTLSSTAQTLVKLVPSSYEASALRSLFLNKISENQMPASVRSTMVNYLGIHFKINSYQLTRADTGYVMIGMILILSLVIILASLAIGKRKIQVEG</sequence>
<evidence type="ECO:0000313" key="1">
    <source>
        <dbReference type="EMBL" id="MTE03216.1"/>
    </source>
</evidence>
<reference evidence="1 2" key="1">
    <citation type="submission" date="2019-11" db="EMBL/GenBank/DDBJ databases">
        <title>Gastrointestinal microbiota of Peromyscus leucopus.</title>
        <authorList>
            <person name="Milovic A."/>
            <person name="Bassam K."/>
            <person name="Barbour A.G."/>
        </authorList>
    </citation>
    <scope>NUCLEOTIDE SEQUENCE [LARGE SCALE GENOMIC DNA]</scope>
    <source>
        <strain evidence="1 2">LL8</strain>
    </source>
</reference>
<dbReference type="Proteomes" id="UP000488295">
    <property type="component" value="Unassembled WGS sequence"/>
</dbReference>
<dbReference type="RefSeq" id="WP_117285777.1">
    <property type="nucleotide sequence ID" value="NZ_CP031701.1"/>
</dbReference>
<proteinExistence type="predicted"/>
<comment type="caution">
    <text evidence="1">The sequence shown here is derived from an EMBL/GenBank/DDBJ whole genome shotgun (WGS) entry which is preliminary data.</text>
</comment>
<dbReference type="AlphaFoldDB" id="A0A346MSY2"/>
<dbReference type="PANTHER" id="PTHR43229">
    <property type="entry name" value="NODULATION PROTEIN J"/>
    <property type="match status" value="1"/>
</dbReference>
<organism evidence="1 2">
    <name type="scientific">Lactobacillus johnsonii</name>
    <dbReference type="NCBI Taxonomy" id="33959"/>
    <lineage>
        <taxon>Bacteria</taxon>
        <taxon>Bacillati</taxon>
        <taxon>Bacillota</taxon>
        <taxon>Bacilli</taxon>
        <taxon>Lactobacillales</taxon>
        <taxon>Lactobacillaceae</taxon>
        <taxon>Lactobacillus</taxon>
    </lineage>
</organism>
<dbReference type="GeneID" id="83569704"/>
<accession>A0A346MSY2</accession>
<evidence type="ECO:0000313" key="2">
    <source>
        <dbReference type="Proteomes" id="UP000488295"/>
    </source>
</evidence>
<dbReference type="PROSITE" id="PS51257">
    <property type="entry name" value="PROKAR_LIPOPROTEIN"/>
    <property type="match status" value="1"/>
</dbReference>
<dbReference type="EMBL" id="WKKC01000013">
    <property type="protein sequence ID" value="MTE03216.1"/>
    <property type="molecule type" value="Genomic_DNA"/>
</dbReference>
<protein>
    <submittedName>
        <fullName evidence="1">ABC transporter permease</fullName>
    </submittedName>
</protein>
<dbReference type="InterPro" id="IPR051784">
    <property type="entry name" value="Nod_factor_ABC_transporter"/>
</dbReference>
<gene>
    <name evidence="1" type="ORF">GJU95_05450</name>
</gene>
<name>A0A346MSY2_LACJH</name>